<dbReference type="PANTHER" id="PTHR30565:SF9">
    <property type="entry name" value="PROTEIN YCIF"/>
    <property type="match status" value="1"/>
</dbReference>
<dbReference type="CDD" id="cd07909">
    <property type="entry name" value="YciF"/>
    <property type="match status" value="1"/>
</dbReference>
<gene>
    <name evidence="1" type="ORF">HNQ72_004987</name>
</gene>
<dbReference type="Pfam" id="PF05974">
    <property type="entry name" value="DUF892"/>
    <property type="match status" value="1"/>
</dbReference>
<accession>A0A7W9YAW6</accession>
<keyword evidence="2" id="KW-1185">Reference proteome</keyword>
<dbReference type="InterPro" id="IPR009078">
    <property type="entry name" value="Ferritin-like_SF"/>
</dbReference>
<dbReference type="InterPro" id="IPR010287">
    <property type="entry name" value="DUF892_YciF-like"/>
</dbReference>
<dbReference type="Proteomes" id="UP000547879">
    <property type="component" value="Unassembled WGS sequence"/>
</dbReference>
<dbReference type="PANTHER" id="PTHR30565">
    <property type="entry name" value="PROTEIN YCIF"/>
    <property type="match status" value="1"/>
</dbReference>
<evidence type="ECO:0000313" key="1">
    <source>
        <dbReference type="EMBL" id="MBB6165141.1"/>
    </source>
</evidence>
<dbReference type="InterPro" id="IPR047114">
    <property type="entry name" value="YciF"/>
</dbReference>
<evidence type="ECO:0000313" key="2">
    <source>
        <dbReference type="Proteomes" id="UP000547879"/>
    </source>
</evidence>
<comment type="caution">
    <text evidence="1">The sequence shown here is derived from an EMBL/GenBank/DDBJ whole genome shotgun (WGS) entry which is preliminary data.</text>
</comment>
<dbReference type="Gene3D" id="1.20.1260.10">
    <property type="match status" value="1"/>
</dbReference>
<dbReference type="InterPro" id="IPR012347">
    <property type="entry name" value="Ferritin-like"/>
</dbReference>
<dbReference type="AlphaFoldDB" id="A0A7W9YAW6"/>
<proteinExistence type="predicted"/>
<name>A0A7W9YAW6_9HYPH</name>
<organism evidence="1 2">
    <name type="scientific">Rhizobium wenxiniae</name>
    <dbReference type="NCBI Taxonomy" id="1737357"/>
    <lineage>
        <taxon>Bacteria</taxon>
        <taxon>Pseudomonadati</taxon>
        <taxon>Pseudomonadota</taxon>
        <taxon>Alphaproteobacteria</taxon>
        <taxon>Hyphomicrobiales</taxon>
        <taxon>Rhizobiaceae</taxon>
        <taxon>Rhizobium/Agrobacterium group</taxon>
        <taxon>Rhizobium</taxon>
    </lineage>
</organism>
<dbReference type="SUPFAM" id="SSF47240">
    <property type="entry name" value="Ferritin-like"/>
    <property type="match status" value="1"/>
</dbReference>
<reference evidence="1 2" key="1">
    <citation type="submission" date="2020-08" db="EMBL/GenBank/DDBJ databases">
        <title>Genomic Encyclopedia of Type Strains, Phase IV (KMG-IV): sequencing the most valuable type-strain genomes for metagenomic binning, comparative biology and taxonomic classification.</title>
        <authorList>
            <person name="Goeker M."/>
        </authorList>
    </citation>
    <scope>NUCLEOTIDE SEQUENCE [LARGE SCALE GENOMIC DNA]</scope>
    <source>
        <strain evidence="1 2">DSM 100734</strain>
    </source>
</reference>
<dbReference type="EMBL" id="JACHEG010000008">
    <property type="protein sequence ID" value="MBB6165141.1"/>
    <property type="molecule type" value="Genomic_DNA"/>
</dbReference>
<sequence length="217" mass="24099">MKLLLKNQRLRFVRNRTNRLIFDSRRKSAGTKSSAFDFPGHHNPMEDNELAATKTLDDLFLDTLKDIYFAEKQILRALPKMARAAQSEEGKAGFLQHRDETQGQIERLEQVFELLGKAARGKTCEAIQGIIAEGEEIMEEFKGSPALDAGLISSAQAVEHYEIARYGTLIEWAGQLGLADAVPLLQANLQEEEATDQKLTQLAKASANDKAKAKKSA</sequence>
<protein>
    <submittedName>
        <fullName evidence="1">Ferritin-like metal-binding protein YciE</fullName>
    </submittedName>
</protein>